<dbReference type="InterPro" id="IPR001387">
    <property type="entry name" value="Cro/C1-type_HTH"/>
</dbReference>
<dbReference type="Proteomes" id="UP000630142">
    <property type="component" value="Unassembled WGS sequence"/>
</dbReference>
<dbReference type="AlphaFoldDB" id="A0A8J3DR88"/>
<accession>A0A8J3DR88</accession>
<dbReference type="SMART" id="SM00530">
    <property type="entry name" value="HTH_XRE"/>
    <property type="match status" value="1"/>
</dbReference>
<dbReference type="InterPro" id="IPR010982">
    <property type="entry name" value="Lambda_DNA-bd_dom_sf"/>
</dbReference>
<dbReference type="SUPFAM" id="SSF47413">
    <property type="entry name" value="lambda repressor-like DNA-binding domains"/>
    <property type="match status" value="1"/>
</dbReference>
<evidence type="ECO:0000259" key="1">
    <source>
        <dbReference type="PROSITE" id="PS50943"/>
    </source>
</evidence>
<protein>
    <submittedName>
        <fullName evidence="2">Transcriptional regulator</fullName>
    </submittedName>
</protein>
<dbReference type="Gene3D" id="1.10.260.40">
    <property type="entry name" value="lambda repressor-like DNA-binding domains"/>
    <property type="match status" value="1"/>
</dbReference>
<reference evidence="2" key="2">
    <citation type="submission" date="2020-09" db="EMBL/GenBank/DDBJ databases">
        <authorList>
            <person name="Sun Q."/>
            <person name="Kim S."/>
        </authorList>
    </citation>
    <scope>NUCLEOTIDE SEQUENCE</scope>
    <source>
        <strain evidence="2">KCTC 42249</strain>
    </source>
</reference>
<dbReference type="Pfam" id="PF01381">
    <property type="entry name" value="HTH_3"/>
    <property type="match status" value="1"/>
</dbReference>
<name>A0A8J3DR88_9HYPH</name>
<dbReference type="GO" id="GO:0003677">
    <property type="term" value="F:DNA binding"/>
    <property type="evidence" value="ECO:0007669"/>
    <property type="project" value="InterPro"/>
</dbReference>
<evidence type="ECO:0000313" key="2">
    <source>
        <dbReference type="EMBL" id="GHD21002.1"/>
    </source>
</evidence>
<feature type="domain" description="HTH cro/C1-type" evidence="1">
    <location>
        <begin position="86"/>
        <end position="141"/>
    </location>
</feature>
<reference evidence="2" key="1">
    <citation type="journal article" date="2014" name="Int. J. Syst. Evol. Microbiol.">
        <title>Complete genome sequence of Corynebacterium casei LMG S-19264T (=DSM 44701T), isolated from a smear-ripened cheese.</title>
        <authorList>
            <consortium name="US DOE Joint Genome Institute (JGI-PGF)"/>
            <person name="Walter F."/>
            <person name="Albersmeier A."/>
            <person name="Kalinowski J."/>
            <person name="Ruckert C."/>
        </authorList>
    </citation>
    <scope>NUCLEOTIDE SEQUENCE</scope>
    <source>
        <strain evidence="2">KCTC 42249</strain>
    </source>
</reference>
<comment type="caution">
    <text evidence="2">The sequence shown here is derived from an EMBL/GenBank/DDBJ whole genome shotgun (WGS) entry which is preliminary data.</text>
</comment>
<keyword evidence="3" id="KW-1185">Reference proteome</keyword>
<sequence length="192" mass="21741">MVALMLAGERLQTAAKLNVCRYFPVLKNASAGVRTMPSKTSLESYKHARGLVETTDDEVDKPLHRRPGYQGIVSFGEMDEKLAAFIRNKRETQGLTRAEFAAIVGLSTPVYGRYERAFSRITVTRMIHLCELLGFMPIDMIFEAAPHLYGRTHEEAEDHRKLSQLIRNLPHETIRDLIGLLKRMTPDEAGDK</sequence>
<organism evidence="2 3">
    <name type="scientific">Tianweitania populi</name>
    <dbReference type="NCBI Taxonomy" id="1607949"/>
    <lineage>
        <taxon>Bacteria</taxon>
        <taxon>Pseudomonadati</taxon>
        <taxon>Pseudomonadota</taxon>
        <taxon>Alphaproteobacteria</taxon>
        <taxon>Hyphomicrobiales</taxon>
        <taxon>Phyllobacteriaceae</taxon>
        <taxon>Tianweitania</taxon>
    </lineage>
</organism>
<dbReference type="PROSITE" id="PS50943">
    <property type="entry name" value="HTH_CROC1"/>
    <property type="match status" value="1"/>
</dbReference>
<dbReference type="EMBL" id="BMZQ01000003">
    <property type="protein sequence ID" value="GHD21002.1"/>
    <property type="molecule type" value="Genomic_DNA"/>
</dbReference>
<proteinExistence type="predicted"/>
<dbReference type="CDD" id="cd00093">
    <property type="entry name" value="HTH_XRE"/>
    <property type="match status" value="1"/>
</dbReference>
<evidence type="ECO:0000313" key="3">
    <source>
        <dbReference type="Proteomes" id="UP000630142"/>
    </source>
</evidence>
<gene>
    <name evidence="2" type="ORF">GCM10016234_34200</name>
</gene>